<dbReference type="RefSeq" id="WP_100916540.1">
    <property type="nucleotide sequence ID" value="NZ_CP025057.1"/>
</dbReference>
<gene>
    <name evidence="2" type="ORF">SFLOR_v1c05010</name>
</gene>
<dbReference type="AlphaFoldDB" id="A0A2K8SDQ1"/>
<organism evidence="2 3">
    <name type="scientific">Spiroplasma floricola 23-6</name>
    <dbReference type="NCBI Taxonomy" id="1336749"/>
    <lineage>
        <taxon>Bacteria</taxon>
        <taxon>Bacillati</taxon>
        <taxon>Mycoplasmatota</taxon>
        <taxon>Mollicutes</taxon>
        <taxon>Entomoplasmatales</taxon>
        <taxon>Spiroplasmataceae</taxon>
        <taxon>Spiroplasma</taxon>
    </lineage>
</organism>
<dbReference type="EMBL" id="CP025057">
    <property type="protein sequence ID" value="AUB31553.1"/>
    <property type="molecule type" value="Genomic_DNA"/>
</dbReference>
<proteinExistence type="predicted"/>
<keyword evidence="1" id="KW-0472">Membrane</keyword>
<feature type="transmembrane region" description="Helical" evidence="1">
    <location>
        <begin position="164"/>
        <end position="186"/>
    </location>
</feature>
<feature type="transmembrane region" description="Helical" evidence="1">
    <location>
        <begin position="40"/>
        <end position="58"/>
    </location>
</feature>
<feature type="transmembrane region" description="Helical" evidence="1">
    <location>
        <begin position="70"/>
        <end position="91"/>
    </location>
</feature>
<dbReference type="Proteomes" id="UP000231823">
    <property type="component" value="Chromosome"/>
</dbReference>
<keyword evidence="2" id="KW-0067">ATP-binding</keyword>
<feature type="transmembrane region" description="Helical" evidence="1">
    <location>
        <begin position="112"/>
        <end position="144"/>
    </location>
</feature>
<reference evidence="2 3" key="1">
    <citation type="submission" date="2017-12" db="EMBL/GenBank/DDBJ databases">
        <title>Complete genome sequence of Spiroplasma floricola 23-6 (ATCC 29989).</title>
        <authorList>
            <person name="Tsai Y.-M."/>
            <person name="Wu P.-S."/>
            <person name="Lo W.-S."/>
            <person name="Kuo C.-H."/>
        </authorList>
    </citation>
    <scope>NUCLEOTIDE SEQUENCE [LARGE SCALE GENOMIC DNA]</scope>
    <source>
        <strain evidence="2 3">23-6</strain>
    </source>
</reference>
<evidence type="ECO:0000313" key="2">
    <source>
        <dbReference type="EMBL" id="AUB31553.1"/>
    </source>
</evidence>
<feature type="transmembrane region" description="Helical" evidence="1">
    <location>
        <begin position="193"/>
        <end position="210"/>
    </location>
</feature>
<keyword evidence="2" id="KW-0547">Nucleotide-binding</keyword>
<dbReference type="GO" id="GO:0005524">
    <property type="term" value="F:ATP binding"/>
    <property type="evidence" value="ECO:0007669"/>
    <property type="project" value="UniProtKB-KW"/>
</dbReference>
<evidence type="ECO:0000313" key="3">
    <source>
        <dbReference type="Proteomes" id="UP000231823"/>
    </source>
</evidence>
<accession>A0A2K8SDQ1</accession>
<evidence type="ECO:0000256" key="1">
    <source>
        <dbReference type="SAM" id="Phobius"/>
    </source>
</evidence>
<keyword evidence="1" id="KW-0812">Transmembrane</keyword>
<keyword evidence="3" id="KW-1185">Reference proteome</keyword>
<keyword evidence="1" id="KW-1133">Transmembrane helix</keyword>
<name>A0A2K8SDQ1_9MOLU</name>
<dbReference type="OrthoDB" id="388470at2"/>
<sequence length="297" mass="33469">MFNKNDKNTKENESRFLNESIMLWNNLKVISISVLKNLRTYLYIFVLPLAFITAAIFYRTQGGSSEVRVAQIAGFFQISSFFIIFLVNITISEWKNSVFLKRIHSSGVSKTNFLISITLFNFLIGIVSFLVNFAYILILLTFVIKSTSTQKPLSSELELIDSMGWSGVVLSLIFTLLISIFLGTVISGVFKSVALSQTITTFFILFSIVFSDNFLSPEVMGTVKGLVGVSYLVPYKHSIWIGYLMISNGAKDLIYPPVTTRLFLSFNLITWLPILTSIIYTSLLGVGAYFTFKWNAK</sequence>
<dbReference type="KEGG" id="sfz:SFLOR_v1c05010"/>
<feature type="transmembrane region" description="Helical" evidence="1">
    <location>
        <begin position="268"/>
        <end position="292"/>
    </location>
</feature>
<protein>
    <submittedName>
        <fullName evidence="2">ABC transporter ATP-binding protein</fullName>
    </submittedName>
</protein>